<dbReference type="SMART" id="SM00165">
    <property type="entry name" value="UBA"/>
    <property type="match status" value="1"/>
</dbReference>
<feature type="region of interest" description="Disordered" evidence="1">
    <location>
        <begin position="449"/>
        <end position="678"/>
    </location>
</feature>
<keyword evidence="4" id="KW-1185">Reference proteome</keyword>
<feature type="compositionally biased region" description="Low complexity" evidence="1">
    <location>
        <begin position="545"/>
        <end position="558"/>
    </location>
</feature>
<feature type="compositionally biased region" description="Polar residues" evidence="1">
    <location>
        <begin position="654"/>
        <end position="668"/>
    </location>
</feature>
<dbReference type="SUPFAM" id="SSF46934">
    <property type="entry name" value="UBA-like"/>
    <property type="match status" value="1"/>
</dbReference>
<feature type="compositionally biased region" description="Basic and acidic residues" evidence="1">
    <location>
        <begin position="517"/>
        <end position="527"/>
    </location>
</feature>
<gene>
    <name evidence="3" type="ORF">P280DRAFT_471788</name>
</gene>
<feature type="compositionally biased region" description="Polar residues" evidence="1">
    <location>
        <begin position="99"/>
        <end position="111"/>
    </location>
</feature>
<organism evidence="3 4">
    <name type="scientific">Massarina eburnea CBS 473.64</name>
    <dbReference type="NCBI Taxonomy" id="1395130"/>
    <lineage>
        <taxon>Eukaryota</taxon>
        <taxon>Fungi</taxon>
        <taxon>Dikarya</taxon>
        <taxon>Ascomycota</taxon>
        <taxon>Pezizomycotina</taxon>
        <taxon>Dothideomycetes</taxon>
        <taxon>Pleosporomycetidae</taxon>
        <taxon>Pleosporales</taxon>
        <taxon>Massarineae</taxon>
        <taxon>Massarinaceae</taxon>
        <taxon>Massarina</taxon>
    </lineage>
</organism>
<feature type="region of interest" description="Disordered" evidence="1">
    <location>
        <begin position="184"/>
        <end position="415"/>
    </location>
</feature>
<evidence type="ECO:0000256" key="1">
    <source>
        <dbReference type="SAM" id="MobiDB-lite"/>
    </source>
</evidence>
<feature type="compositionally biased region" description="Acidic residues" evidence="1">
    <location>
        <begin position="1"/>
        <end position="15"/>
    </location>
</feature>
<feature type="compositionally biased region" description="Polar residues" evidence="1">
    <location>
        <begin position="244"/>
        <end position="263"/>
    </location>
</feature>
<feature type="compositionally biased region" description="Polar residues" evidence="1">
    <location>
        <begin position="61"/>
        <end position="71"/>
    </location>
</feature>
<dbReference type="InterPro" id="IPR015940">
    <property type="entry name" value="UBA"/>
</dbReference>
<accession>A0A6A6RSN7</accession>
<dbReference type="Gene3D" id="1.10.8.10">
    <property type="entry name" value="DNA helicase RuvA subunit, C-terminal domain"/>
    <property type="match status" value="1"/>
</dbReference>
<sequence>MRIVQDSEDEDDFELELVGAAPNDGADASRDDPSPQQEHGHSTGSTASLKRTIEAAHRSHFQSFPDASSGDQHALHSSEHANKRRKTSSDAATVEAPVVSSSGKSRNSFNEPSLEERLVDAATVPTVPLTDRPWDLPGTVGEQWQHHEPLGMFAEASSTVPNGTATQRQLLREVMSPGFLGLGHESDVPPYEPAKSSIPWSDYLKSSSDAPDQPKPASQPELLSTLPPGNSNEDGPSPAVGAASQLSQRSRLGSTSQRKSSPLQYEVVQNAADLSGTMAPPALPTQAPPNGLDGNVTPRRKKASLASTPDPKEPRKSPRQHRKNQDDPLTASPPAKVQHKSSSVPNSDDDLLAMGLKKEEYKPRPFRSRSLKMATEDPIDYSARPEKAARKPRRSKTSSVFENGSAATTPEKIQQICDMGFTPSTTQKALKQNNGDMTSAVDWLVANGVTSEDELAPPKSSKSRNKGKANEEHATVPIDEASTRGDKSPRVSVVIPSKGHASPPKIDIPHQPSTDSPTKRDHIEAPRGKAKRRKTSMDQPEPPITEETPVPTTVSTAPPKEKKRGPPKKAAKSTESVVEGHEDGLENESKGMDSTLQEIQVNDAAPIATKADTEGTAKPSISLSTKQAITPVPSKTLDASPTTESTKETSETPQKPSSLAKTAQTAQSKGKPPYRVGLSKRARIAPLLRLVKK</sequence>
<feature type="compositionally biased region" description="Basic and acidic residues" evidence="1">
    <location>
        <begin position="27"/>
        <end position="41"/>
    </location>
</feature>
<dbReference type="Proteomes" id="UP000799753">
    <property type="component" value="Unassembled WGS sequence"/>
</dbReference>
<evidence type="ECO:0000313" key="4">
    <source>
        <dbReference type="Proteomes" id="UP000799753"/>
    </source>
</evidence>
<protein>
    <recommendedName>
        <fullName evidence="2">UBA domain-containing protein</fullName>
    </recommendedName>
</protein>
<evidence type="ECO:0000259" key="2">
    <source>
        <dbReference type="PROSITE" id="PS50030"/>
    </source>
</evidence>
<feature type="compositionally biased region" description="Basic and acidic residues" evidence="1">
    <location>
        <begin position="578"/>
        <end position="591"/>
    </location>
</feature>
<reference evidence="3" key="1">
    <citation type="journal article" date="2020" name="Stud. Mycol.">
        <title>101 Dothideomycetes genomes: a test case for predicting lifestyles and emergence of pathogens.</title>
        <authorList>
            <person name="Haridas S."/>
            <person name="Albert R."/>
            <person name="Binder M."/>
            <person name="Bloem J."/>
            <person name="Labutti K."/>
            <person name="Salamov A."/>
            <person name="Andreopoulos B."/>
            <person name="Baker S."/>
            <person name="Barry K."/>
            <person name="Bills G."/>
            <person name="Bluhm B."/>
            <person name="Cannon C."/>
            <person name="Castanera R."/>
            <person name="Culley D."/>
            <person name="Daum C."/>
            <person name="Ezra D."/>
            <person name="Gonzalez J."/>
            <person name="Henrissat B."/>
            <person name="Kuo A."/>
            <person name="Liang C."/>
            <person name="Lipzen A."/>
            <person name="Lutzoni F."/>
            <person name="Magnuson J."/>
            <person name="Mondo S."/>
            <person name="Nolan M."/>
            <person name="Ohm R."/>
            <person name="Pangilinan J."/>
            <person name="Park H.-J."/>
            <person name="Ramirez L."/>
            <person name="Alfaro M."/>
            <person name="Sun H."/>
            <person name="Tritt A."/>
            <person name="Yoshinaga Y."/>
            <person name="Zwiers L.-H."/>
            <person name="Turgeon B."/>
            <person name="Goodwin S."/>
            <person name="Spatafora J."/>
            <person name="Crous P."/>
            <person name="Grigoriev I."/>
        </authorList>
    </citation>
    <scope>NUCLEOTIDE SEQUENCE</scope>
    <source>
        <strain evidence="3">CBS 473.64</strain>
    </source>
</reference>
<dbReference type="OrthoDB" id="5404794at2759"/>
<dbReference type="CDD" id="cd14308">
    <property type="entry name" value="UBA_Mud1_like"/>
    <property type="match status" value="1"/>
</dbReference>
<feature type="compositionally biased region" description="Polar residues" evidence="1">
    <location>
        <begin position="397"/>
        <end position="412"/>
    </location>
</feature>
<dbReference type="Pfam" id="PF22562">
    <property type="entry name" value="UBA_7"/>
    <property type="match status" value="1"/>
</dbReference>
<feature type="compositionally biased region" description="Polar residues" evidence="1">
    <location>
        <begin position="619"/>
        <end position="628"/>
    </location>
</feature>
<proteinExistence type="predicted"/>
<feature type="region of interest" description="Disordered" evidence="1">
    <location>
        <begin position="1"/>
        <end position="121"/>
    </location>
</feature>
<name>A0A6A6RSN7_9PLEO</name>
<dbReference type="EMBL" id="MU006791">
    <property type="protein sequence ID" value="KAF2638125.1"/>
    <property type="molecule type" value="Genomic_DNA"/>
</dbReference>
<dbReference type="AlphaFoldDB" id="A0A6A6RSN7"/>
<feature type="domain" description="UBA" evidence="2">
    <location>
        <begin position="407"/>
        <end position="447"/>
    </location>
</feature>
<dbReference type="InterPro" id="IPR009060">
    <property type="entry name" value="UBA-like_sf"/>
</dbReference>
<feature type="compositionally biased region" description="Basic residues" evidence="1">
    <location>
        <begin position="561"/>
        <end position="571"/>
    </location>
</feature>
<evidence type="ECO:0000313" key="3">
    <source>
        <dbReference type="EMBL" id="KAF2638125.1"/>
    </source>
</evidence>
<dbReference type="PROSITE" id="PS50030">
    <property type="entry name" value="UBA"/>
    <property type="match status" value="1"/>
</dbReference>